<dbReference type="EC" id="5.4.99.12" evidence="4"/>
<dbReference type="InterPro" id="IPR020095">
    <property type="entry name" value="PsdUridine_synth_TruA_C"/>
</dbReference>
<comment type="similarity">
    <text evidence="1 4 7">Belongs to the tRNA pseudouridine synthase TruA family.</text>
</comment>
<comment type="catalytic activity">
    <reaction evidence="4 7">
        <text>uridine(38/39/40) in tRNA = pseudouridine(38/39/40) in tRNA</text>
        <dbReference type="Rhea" id="RHEA:22376"/>
        <dbReference type="Rhea" id="RHEA-COMP:10085"/>
        <dbReference type="Rhea" id="RHEA-COMP:10087"/>
        <dbReference type="ChEBI" id="CHEBI:65314"/>
        <dbReference type="ChEBI" id="CHEBI:65315"/>
        <dbReference type="EC" id="5.4.99.12"/>
    </reaction>
</comment>
<feature type="domain" description="Pseudouridine synthase I TruA alpha/beta" evidence="9">
    <location>
        <begin position="148"/>
        <end position="254"/>
    </location>
</feature>
<feature type="binding site" evidence="4 6">
    <location>
        <position position="114"/>
    </location>
    <ligand>
        <name>substrate</name>
    </ligand>
</feature>
<keyword evidence="2 4" id="KW-0819">tRNA processing</keyword>
<sequence>MGTTRMRMDLAYDGTDFLGWAVQPGQRTVQGEVEHWTTTVLRLDRPVGLVCAGRTDAGVHARAQVAHVDLPTGTDPATLLRRLRRVLPGDVAVLGLREAPPGFHARFSALWRRYVYRLVDGDRVGDPLQRGHVAEIRREIDVDRFNQAAATLLGLHDFAPFCRRRAGATTIRTLQDVEARRVCAGPLGSRVEVTVRADAFCHSMVRSLVGALTAVATGQRDPGWLAAVAASGRRHYQVQVMPARGLTLEEVRYPPDDELASRAEEARSVRGPVAVDDEDVEGEE</sequence>
<evidence type="ECO:0000256" key="3">
    <source>
        <dbReference type="ARBA" id="ARBA00023235"/>
    </source>
</evidence>
<dbReference type="EMBL" id="WPCU01000008">
    <property type="protein sequence ID" value="MVA76902.1"/>
    <property type="molecule type" value="Genomic_DNA"/>
</dbReference>
<accession>A0A6A9UYI0</accession>
<dbReference type="PIRSF" id="PIRSF001430">
    <property type="entry name" value="tRNA_psdUrid_synth"/>
    <property type="match status" value="1"/>
</dbReference>
<organism evidence="10 11">
    <name type="scientific">Auraticoccus cholistanensis</name>
    <dbReference type="NCBI Taxonomy" id="2656650"/>
    <lineage>
        <taxon>Bacteria</taxon>
        <taxon>Bacillati</taxon>
        <taxon>Actinomycetota</taxon>
        <taxon>Actinomycetes</taxon>
        <taxon>Propionibacteriales</taxon>
        <taxon>Propionibacteriaceae</taxon>
        <taxon>Auraticoccus</taxon>
    </lineage>
</organism>
<evidence type="ECO:0000256" key="6">
    <source>
        <dbReference type="PIRSR" id="PIRSR001430-2"/>
    </source>
</evidence>
<comment type="caution">
    <text evidence="10">The sequence shown here is derived from an EMBL/GenBank/DDBJ whole genome shotgun (WGS) entry which is preliminary data.</text>
</comment>
<evidence type="ECO:0000313" key="11">
    <source>
        <dbReference type="Proteomes" id="UP000435304"/>
    </source>
</evidence>
<dbReference type="CDD" id="cd02570">
    <property type="entry name" value="PseudoU_synth_EcTruA"/>
    <property type="match status" value="1"/>
</dbReference>
<dbReference type="GO" id="GO:0003723">
    <property type="term" value="F:RNA binding"/>
    <property type="evidence" value="ECO:0007669"/>
    <property type="project" value="InterPro"/>
</dbReference>
<dbReference type="HAMAP" id="MF_00171">
    <property type="entry name" value="TruA"/>
    <property type="match status" value="1"/>
</dbReference>
<evidence type="ECO:0000256" key="5">
    <source>
        <dbReference type="PIRSR" id="PIRSR001430-1"/>
    </source>
</evidence>
<feature type="active site" description="Nucleophile" evidence="4 5">
    <location>
        <position position="56"/>
    </location>
</feature>
<reference evidence="10 11" key="1">
    <citation type="submission" date="2019-12" db="EMBL/GenBank/DDBJ databases">
        <title>Auraticoccus cholistani sp. nov., an actinomycete isolated from soil of Cholistan desert.</title>
        <authorList>
            <person name="Cheema M.T."/>
        </authorList>
    </citation>
    <scope>NUCLEOTIDE SEQUENCE [LARGE SCALE GENOMIC DNA]</scope>
    <source>
        <strain evidence="10 11">F435</strain>
    </source>
</reference>
<dbReference type="GO" id="GO:0031119">
    <property type="term" value="P:tRNA pseudouridine synthesis"/>
    <property type="evidence" value="ECO:0007669"/>
    <property type="project" value="UniProtKB-UniRule"/>
</dbReference>
<evidence type="ECO:0000256" key="4">
    <source>
        <dbReference type="HAMAP-Rule" id="MF_00171"/>
    </source>
</evidence>
<feature type="region of interest" description="Disordered" evidence="8">
    <location>
        <begin position="256"/>
        <end position="284"/>
    </location>
</feature>
<gene>
    <name evidence="4 10" type="primary">truA</name>
    <name evidence="10" type="ORF">GC722_12835</name>
</gene>
<dbReference type="FunFam" id="3.30.70.580:FF:000008">
    <property type="entry name" value="tRNA pseudouridine synthase A"/>
    <property type="match status" value="1"/>
</dbReference>
<proteinExistence type="inferred from homology"/>
<dbReference type="InterPro" id="IPR001406">
    <property type="entry name" value="PsdUridine_synth_TruA"/>
</dbReference>
<comment type="function">
    <text evidence="4">Formation of pseudouridine at positions 38, 39 and 40 in the anticodon stem and loop of transfer RNAs.</text>
</comment>
<keyword evidence="3 4" id="KW-0413">Isomerase</keyword>
<comment type="subunit">
    <text evidence="4">Homodimer.</text>
</comment>
<evidence type="ECO:0000256" key="7">
    <source>
        <dbReference type="RuleBase" id="RU003792"/>
    </source>
</evidence>
<dbReference type="AlphaFoldDB" id="A0A6A9UYI0"/>
<name>A0A6A9UYI0_9ACTN</name>
<feature type="compositionally biased region" description="Basic and acidic residues" evidence="8">
    <location>
        <begin position="256"/>
        <end position="268"/>
    </location>
</feature>
<dbReference type="GO" id="GO:0160147">
    <property type="term" value="F:tRNA pseudouridine(38-40) synthase activity"/>
    <property type="evidence" value="ECO:0007669"/>
    <property type="project" value="UniProtKB-EC"/>
</dbReference>
<dbReference type="InterPro" id="IPR020094">
    <property type="entry name" value="TruA/RsuA/RluB/E/F_N"/>
</dbReference>
<evidence type="ECO:0000313" key="10">
    <source>
        <dbReference type="EMBL" id="MVA76902.1"/>
    </source>
</evidence>
<dbReference type="InterPro" id="IPR020103">
    <property type="entry name" value="PsdUridine_synth_cat_dom_sf"/>
</dbReference>
<dbReference type="PANTHER" id="PTHR11142:SF0">
    <property type="entry name" value="TRNA PSEUDOURIDINE SYNTHASE-LIKE 1"/>
    <property type="match status" value="1"/>
</dbReference>
<evidence type="ECO:0000256" key="1">
    <source>
        <dbReference type="ARBA" id="ARBA00009375"/>
    </source>
</evidence>
<protein>
    <recommendedName>
        <fullName evidence="4">tRNA pseudouridine synthase A</fullName>
        <ecNumber evidence="4">5.4.99.12</ecNumber>
    </recommendedName>
    <alternativeName>
        <fullName evidence="4">tRNA pseudouridine(38-40) synthase</fullName>
    </alternativeName>
    <alternativeName>
        <fullName evidence="4">tRNA pseudouridylate synthase I</fullName>
    </alternativeName>
    <alternativeName>
        <fullName evidence="4">tRNA-uridine isomerase I</fullName>
    </alternativeName>
</protein>
<dbReference type="Gene3D" id="3.30.70.580">
    <property type="entry name" value="Pseudouridine synthase I, catalytic domain, N-terminal subdomain"/>
    <property type="match status" value="1"/>
</dbReference>
<dbReference type="SUPFAM" id="SSF55120">
    <property type="entry name" value="Pseudouridine synthase"/>
    <property type="match status" value="1"/>
</dbReference>
<comment type="caution">
    <text evidence="4">Lacks conserved residue(s) required for the propagation of feature annotation.</text>
</comment>
<dbReference type="RefSeq" id="WP_156610789.1">
    <property type="nucleotide sequence ID" value="NZ_WPCU01000008.1"/>
</dbReference>
<dbReference type="Pfam" id="PF01416">
    <property type="entry name" value="PseudoU_synth_1"/>
    <property type="match status" value="1"/>
</dbReference>
<dbReference type="InterPro" id="IPR020097">
    <property type="entry name" value="PsdUridine_synth_TruA_a/b_dom"/>
</dbReference>
<evidence type="ECO:0000256" key="8">
    <source>
        <dbReference type="SAM" id="MobiDB-lite"/>
    </source>
</evidence>
<keyword evidence="11" id="KW-1185">Reference proteome</keyword>
<dbReference type="NCBIfam" id="TIGR00071">
    <property type="entry name" value="hisT_truA"/>
    <property type="match status" value="1"/>
</dbReference>
<dbReference type="Proteomes" id="UP000435304">
    <property type="component" value="Unassembled WGS sequence"/>
</dbReference>
<dbReference type="Gene3D" id="3.30.70.660">
    <property type="entry name" value="Pseudouridine synthase I, catalytic domain, C-terminal subdomain"/>
    <property type="match status" value="1"/>
</dbReference>
<evidence type="ECO:0000256" key="2">
    <source>
        <dbReference type="ARBA" id="ARBA00022694"/>
    </source>
</evidence>
<feature type="compositionally biased region" description="Acidic residues" evidence="8">
    <location>
        <begin position="275"/>
        <end position="284"/>
    </location>
</feature>
<evidence type="ECO:0000259" key="9">
    <source>
        <dbReference type="Pfam" id="PF01416"/>
    </source>
</evidence>
<dbReference type="PANTHER" id="PTHR11142">
    <property type="entry name" value="PSEUDOURIDYLATE SYNTHASE"/>
    <property type="match status" value="1"/>
</dbReference>